<evidence type="ECO:0000256" key="1">
    <source>
        <dbReference type="ARBA" id="ARBA00023172"/>
    </source>
</evidence>
<dbReference type="GO" id="GO:0003677">
    <property type="term" value="F:DNA binding"/>
    <property type="evidence" value="ECO:0007669"/>
    <property type="project" value="InterPro"/>
</dbReference>
<dbReference type="WBParaSite" id="maker-uti_cns_0002585-snap-gene-0.15-mRNA-1">
    <property type="protein sequence ID" value="maker-uti_cns_0002585-snap-gene-0.15-mRNA-1"/>
    <property type="gene ID" value="maker-uti_cns_0002585-snap-gene-0.15"/>
</dbReference>
<accession>A0A1I8GNC8</accession>
<sequence length="403" mass="45342">MTAGEISHHLEWADVEKLVDEQLRLQATSVDDNEELNRPFDSIPDLNDDLASIDLDASIRALEQETDVKSPKKHEAQYVAKFRDFLAKYPHLRVDLDTSQPEELSVGLRYFYGTLRKTDGQPYAPSSLVCIRAALFRYLMKNRGINIISDGRFYSANQMLKAGGRLFFARGGRVDHFQAMEPSDLQKLGDYFERSTPTRLLLETYYNVVFYFGTRGREWLRDLRVDSFEFDKAPDGREIVRLREKRVKNVARDLGRAASDNVKEAVMTESPVKCPVECLRLYLLKRSASIPSSSSCGEKASDDVAFFLKPKVSGFEKGTWFSPKQPIGVNGFAELFPRICVAASLSRRYTAHCVRSTVIKELSVAGHSVSDICKVTGHKATASVGTFDSGHAALARCRTCARR</sequence>
<protein>
    <submittedName>
        <fullName evidence="3">DUF3504 domain-containing protein</fullName>
    </submittedName>
</protein>
<proteinExistence type="predicted"/>
<dbReference type="PANTHER" id="PTHR21446">
    <property type="entry name" value="DUF3504 DOMAIN-CONTAINING PROTEIN"/>
    <property type="match status" value="1"/>
</dbReference>
<name>A0A1I8GNC8_9PLAT</name>
<reference evidence="3" key="1">
    <citation type="submission" date="2016-11" db="UniProtKB">
        <authorList>
            <consortium name="WormBaseParasite"/>
        </authorList>
    </citation>
    <scope>IDENTIFICATION</scope>
</reference>
<dbReference type="GO" id="GO:0015074">
    <property type="term" value="P:DNA integration"/>
    <property type="evidence" value="ECO:0007669"/>
    <property type="project" value="InterPro"/>
</dbReference>
<organism evidence="2 3">
    <name type="scientific">Macrostomum lignano</name>
    <dbReference type="NCBI Taxonomy" id="282301"/>
    <lineage>
        <taxon>Eukaryota</taxon>
        <taxon>Metazoa</taxon>
        <taxon>Spiralia</taxon>
        <taxon>Lophotrochozoa</taxon>
        <taxon>Platyhelminthes</taxon>
        <taxon>Rhabditophora</taxon>
        <taxon>Macrostomorpha</taxon>
        <taxon>Macrostomida</taxon>
        <taxon>Macrostomidae</taxon>
        <taxon>Macrostomum</taxon>
    </lineage>
</organism>
<dbReference type="InterPro" id="IPR013762">
    <property type="entry name" value="Integrase-like_cat_sf"/>
</dbReference>
<dbReference type="SUPFAM" id="SSF56349">
    <property type="entry name" value="DNA breaking-rejoining enzymes"/>
    <property type="match status" value="1"/>
</dbReference>
<dbReference type="GO" id="GO:0006310">
    <property type="term" value="P:DNA recombination"/>
    <property type="evidence" value="ECO:0007669"/>
    <property type="project" value="UniProtKB-KW"/>
</dbReference>
<dbReference type="Gene3D" id="1.10.443.10">
    <property type="entry name" value="Intergrase catalytic core"/>
    <property type="match status" value="1"/>
</dbReference>
<dbReference type="InterPro" id="IPR011010">
    <property type="entry name" value="DNA_brk_join_enz"/>
</dbReference>
<dbReference type="Proteomes" id="UP000095280">
    <property type="component" value="Unplaced"/>
</dbReference>
<dbReference type="AlphaFoldDB" id="A0A1I8GNC8"/>
<keyword evidence="2" id="KW-1185">Reference proteome</keyword>
<dbReference type="PANTHER" id="PTHR21446:SF12">
    <property type="entry name" value="POTASSIUM CHANNEL TETRAMERIZATION DOMAIN CONTAINING 1"/>
    <property type="match status" value="1"/>
</dbReference>
<evidence type="ECO:0000313" key="2">
    <source>
        <dbReference type="Proteomes" id="UP000095280"/>
    </source>
</evidence>
<keyword evidence="1" id="KW-0233">DNA recombination</keyword>
<dbReference type="InterPro" id="IPR052787">
    <property type="entry name" value="MAVS"/>
</dbReference>
<evidence type="ECO:0000313" key="3">
    <source>
        <dbReference type="WBParaSite" id="maker-uti_cns_0002585-snap-gene-0.15-mRNA-1"/>
    </source>
</evidence>